<reference evidence="1 2" key="1">
    <citation type="submission" date="2024-09" db="EMBL/GenBank/DDBJ databases">
        <authorList>
            <person name="Sun Q."/>
            <person name="Mori K."/>
        </authorList>
    </citation>
    <scope>NUCLEOTIDE SEQUENCE [LARGE SCALE GENOMIC DNA]</scope>
    <source>
        <strain evidence="1 2">KCTC 23076</strain>
    </source>
</reference>
<dbReference type="InterPro" id="IPR023214">
    <property type="entry name" value="HAD_sf"/>
</dbReference>
<name>A0ABV6S1P9_9GAMM</name>
<dbReference type="GO" id="GO:0016787">
    <property type="term" value="F:hydrolase activity"/>
    <property type="evidence" value="ECO:0007669"/>
    <property type="project" value="UniProtKB-KW"/>
</dbReference>
<dbReference type="PRINTS" id="PR00413">
    <property type="entry name" value="HADHALOGNASE"/>
</dbReference>
<accession>A0ABV6S1P9</accession>
<evidence type="ECO:0000313" key="1">
    <source>
        <dbReference type="EMBL" id="MFC0682647.1"/>
    </source>
</evidence>
<dbReference type="RefSeq" id="WP_386676848.1">
    <property type="nucleotide sequence ID" value="NZ_JBHLTG010000016.1"/>
</dbReference>
<sequence length="222" mass="23128">MPSDVLQLTARALLFDMDGTLVDSTEVVEVAWTRFAERFGIDPAELLSAVHGIRAEESIRRWTPSGTDVATVAEELNAFEIQEAGQTRAVDGASEFLDAVPLAAHALVTSATLPLAVARMKGAGIRLPQLVVSAEDVPRGKPAPDVYLLAAELLGVTPGDAVVFEDAEAGIRAGLAAGMRVVVVGSHTSESTAGLPRITSYSGASVDVDGNGALRIRLRATG</sequence>
<dbReference type="InterPro" id="IPR036412">
    <property type="entry name" value="HAD-like_sf"/>
</dbReference>
<dbReference type="PANTHER" id="PTHR43481:SF4">
    <property type="entry name" value="GLYCEROL-1-PHOSPHATE PHOSPHOHYDROLASE 1-RELATED"/>
    <property type="match status" value="1"/>
</dbReference>
<dbReference type="EMBL" id="JBHLTG010000016">
    <property type="protein sequence ID" value="MFC0682647.1"/>
    <property type="molecule type" value="Genomic_DNA"/>
</dbReference>
<dbReference type="Proteomes" id="UP001589896">
    <property type="component" value="Unassembled WGS sequence"/>
</dbReference>
<dbReference type="SFLD" id="SFLDG01129">
    <property type="entry name" value="C1.5:_HAD__Beta-PGM__Phosphata"/>
    <property type="match status" value="1"/>
</dbReference>
<gene>
    <name evidence="1" type="ORF">ACFFGH_32865</name>
</gene>
<dbReference type="Gene3D" id="3.40.50.1000">
    <property type="entry name" value="HAD superfamily/HAD-like"/>
    <property type="match status" value="1"/>
</dbReference>
<dbReference type="SFLD" id="SFLDS00003">
    <property type="entry name" value="Haloacid_Dehalogenase"/>
    <property type="match status" value="1"/>
</dbReference>
<dbReference type="PANTHER" id="PTHR43481">
    <property type="entry name" value="FRUCTOSE-1-PHOSPHATE PHOSPHATASE"/>
    <property type="match status" value="1"/>
</dbReference>
<dbReference type="InterPro" id="IPR023198">
    <property type="entry name" value="PGP-like_dom2"/>
</dbReference>
<dbReference type="NCBIfam" id="TIGR01549">
    <property type="entry name" value="HAD-SF-IA-v1"/>
    <property type="match status" value="1"/>
</dbReference>
<organism evidence="1 2">
    <name type="scientific">Lysobacter korlensis</name>
    <dbReference type="NCBI Taxonomy" id="553636"/>
    <lineage>
        <taxon>Bacteria</taxon>
        <taxon>Pseudomonadati</taxon>
        <taxon>Pseudomonadota</taxon>
        <taxon>Gammaproteobacteria</taxon>
        <taxon>Lysobacterales</taxon>
        <taxon>Lysobacteraceae</taxon>
        <taxon>Lysobacter</taxon>
    </lineage>
</organism>
<dbReference type="InterPro" id="IPR006439">
    <property type="entry name" value="HAD-SF_hydro_IA"/>
</dbReference>
<keyword evidence="2" id="KW-1185">Reference proteome</keyword>
<protein>
    <submittedName>
        <fullName evidence="1">HAD-IA family hydrolase</fullName>
    </submittedName>
</protein>
<dbReference type="Gene3D" id="1.10.150.240">
    <property type="entry name" value="Putative phosphatase, domain 2"/>
    <property type="match status" value="1"/>
</dbReference>
<evidence type="ECO:0000313" key="2">
    <source>
        <dbReference type="Proteomes" id="UP001589896"/>
    </source>
</evidence>
<dbReference type="NCBIfam" id="TIGR01509">
    <property type="entry name" value="HAD-SF-IA-v3"/>
    <property type="match status" value="1"/>
</dbReference>
<comment type="caution">
    <text evidence="1">The sequence shown here is derived from an EMBL/GenBank/DDBJ whole genome shotgun (WGS) entry which is preliminary data.</text>
</comment>
<keyword evidence="1" id="KW-0378">Hydrolase</keyword>
<dbReference type="SUPFAM" id="SSF56784">
    <property type="entry name" value="HAD-like"/>
    <property type="match status" value="1"/>
</dbReference>
<dbReference type="Pfam" id="PF00702">
    <property type="entry name" value="Hydrolase"/>
    <property type="match status" value="1"/>
</dbReference>
<proteinExistence type="predicted"/>
<dbReference type="InterPro" id="IPR051806">
    <property type="entry name" value="HAD-like_SPP"/>
</dbReference>